<dbReference type="Gene3D" id="1.20.5.190">
    <property type="match status" value="1"/>
</dbReference>
<name>A0A5D2WJW8_GOSMU</name>
<dbReference type="PANTHER" id="PTHR48248:SF4">
    <property type="match status" value="1"/>
</dbReference>
<evidence type="ECO:0000313" key="2">
    <source>
        <dbReference type="EMBL" id="TYJ01311.1"/>
    </source>
</evidence>
<dbReference type="AlphaFoldDB" id="A0A5D2WJW8"/>
<accession>A0A5D2WJW8</accession>
<evidence type="ECO:0000313" key="3">
    <source>
        <dbReference type="Proteomes" id="UP000323597"/>
    </source>
</evidence>
<dbReference type="PANTHER" id="PTHR48248">
    <property type="entry name" value="UVR DOMAIN-CONTAINING PROTEIN"/>
    <property type="match status" value="1"/>
</dbReference>
<organism evidence="2 3">
    <name type="scientific">Gossypium mustelinum</name>
    <name type="common">Cotton</name>
    <name type="synonym">Gossypium caicoense</name>
    <dbReference type="NCBI Taxonomy" id="34275"/>
    <lineage>
        <taxon>Eukaryota</taxon>
        <taxon>Viridiplantae</taxon>
        <taxon>Streptophyta</taxon>
        <taxon>Embryophyta</taxon>
        <taxon>Tracheophyta</taxon>
        <taxon>Spermatophyta</taxon>
        <taxon>Magnoliopsida</taxon>
        <taxon>eudicotyledons</taxon>
        <taxon>Gunneridae</taxon>
        <taxon>Pentapetalae</taxon>
        <taxon>rosids</taxon>
        <taxon>malvids</taxon>
        <taxon>Malvales</taxon>
        <taxon>Malvaceae</taxon>
        <taxon>Malvoideae</taxon>
        <taxon>Gossypium</taxon>
    </lineage>
</organism>
<dbReference type="EMBL" id="CM017648">
    <property type="protein sequence ID" value="TYJ01311.1"/>
    <property type="molecule type" value="Genomic_DNA"/>
</dbReference>
<protein>
    <submittedName>
        <fullName evidence="2">Uncharacterized protein</fullName>
    </submittedName>
</protein>
<dbReference type="Proteomes" id="UP000323597">
    <property type="component" value="Chromosome A13"/>
</dbReference>
<proteinExistence type="predicted"/>
<keyword evidence="3" id="KW-1185">Reference proteome</keyword>
<feature type="coiled-coil region" evidence="1">
    <location>
        <begin position="67"/>
        <end position="94"/>
    </location>
</feature>
<gene>
    <name evidence="2" type="ORF">E1A91_A13G144900v1</name>
</gene>
<evidence type="ECO:0000256" key="1">
    <source>
        <dbReference type="SAM" id="Coils"/>
    </source>
</evidence>
<keyword evidence="1" id="KW-0175">Coiled coil</keyword>
<sequence>MPFHSPQSKFNFQSQSVSVSILIENLSMTEKEEVSKQKTNSLNAKFHGLKQDMGQIKEDQRCIRDEQRKIRERLEDVRRQCDEVRLESEAIAKQSAFNRIRLVVMFQIIKAREDGDFDKAALLCRFLNSISDRTNHLFGSGKKKKIAFSFGVVRFKANKQQVIVRLEQHLTIEISNAENF</sequence>
<reference evidence="2 3" key="1">
    <citation type="submission" date="2019-07" db="EMBL/GenBank/DDBJ databases">
        <title>WGS assembly of Gossypium mustelinum.</title>
        <authorList>
            <person name="Chen Z.J."/>
            <person name="Sreedasyam A."/>
            <person name="Ando A."/>
            <person name="Song Q."/>
            <person name="De L."/>
            <person name="Hulse-Kemp A."/>
            <person name="Ding M."/>
            <person name="Ye W."/>
            <person name="Kirkbride R."/>
            <person name="Jenkins J."/>
            <person name="Plott C."/>
            <person name="Lovell J."/>
            <person name="Lin Y.-M."/>
            <person name="Vaughn R."/>
            <person name="Liu B."/>
            <person name="Li W."/>
            <person name="Simpson S."/>
            <person name="Scheffler B."/>
            <person name="Saski C."/>
            <person name="Grover C."/>
            <person name="Hu G."/>
            <person name="Conover J."/>
            <person name="Carlson J."/>
            <person name="Shu S."/>
            <person name="Boston L."/>
            <person name="Williams M."/>
            <person name="Peterson D."/>
            <person name="Mcgee K."/>
            <person name="Jones D."/>
            <person name="Wendel J."/>
            <person name="Stelly D."/>
            <person name="Grimwood J."/>
            <person name="Schmutz J."/>
        </authorList>
    </citation>
    <scope>NUCLEOTIDE SEQUENCE [LARGE SCALE GENOMIC DNA]</scope>
    <source>
        <strain evidence="2">1408120.09</strain>
    </source>
</reference>